<dbReference type="Pfam" id="PF00258">
    <property type="entry name" value="Flavodoxin_1"/>
    <property type="match status" value="1"/>
</dbReference>
<dbReference type="PRINTS" id="PR00371">
    <property type="entry name" value="FPNCR"/>
</dbReference>
<dbReference type="InterPro" id="IPR001709">
    <property type="entry name" value="Flavoprot_Pyr_Nucl_cyt_Rdtase"/>
</dbReference>
<dbReference type="STRING" id="1219032.GCA_001515545_01360"/>
<dbReference type="InterPro" id="IPR017938">
    <property type="entry name" value="Riboflavin_synthase-like_b-brl"/>
</dbReference>
<dbReference type="GO" id="GO:0003958">
    <property type="term" value="F:NADPH-hemoprotein reductase activity"/>
    <property type="evidence" value="ECO:0007669"/>
    <property type="project" value="UniProtKB-EC"/>
</dbReference>
<proteinExistence type="predicted"/>
<keyword evidence="4" id="KW-0812">Transmembrane</keyword>
<comment type="caution">
    <text evidence="7">The sequence shown here is derived from an EMBL/GenBank/DDBJ whole genome shotgun (WGS) entry which is preliminary data.</text>
</comment>
<feature type="domain" description="FAD-binding FR-type" evidence="6">
    <location>
        <begin position="213"/>
        <end position="325"/>
    </location>
</feature>
<keyword evidence="4" id="KW-0472">Membrane</keyword>
<keyword evidence="1" id="KW-0285">Flavoprotein</keyword>
<dbReference type="SUPFAM" id="SSF52218">
    <property type="entry name" value="Flavoproteins"/>
    <property type="match status" value="1"/>
</dbReference>
<dbReference type="PROSITE" id="PS50902">
    <property type="entry name" value="FLAVODOXIN_LIKE"/>
    <property type="match status" value="1"/>
</dbReference>
<dbReference type="Gene3D" id="3.40.50.80">
    <property type="entry name" value="Nucleotide-binding domain of ferredoxin-NADP reductase (FNR) module"/>
    <property type="match status" value="1"/>
</dbReference>
<dbReference type="SUPFAM" id="SSF63380">
    <property type="entry name" value="Riboflavin synthase domain-like"/>
    <property type="match status" value="1"/>
</dbReference>
<keyword evidence="2" id="KW-0288">FMN</keyword>
<name>A0A2A7V0B1_COMTR</name>
<feature type="transmembrane region" description="Helical" evidence="4">
    <location>
        <begin position="12"/>
        <end position="31"/>
    </location>
</feature>
<dbReference type="Gene3D" id="3.40.50.360">
    <property type="match status" value="1"/>
</dbReference>
<dbReference type="InterPro" id="IPR008254">
    <property type="entry name" value="Flavodoxin/NO_synth"/>
</dbReference>
<evidence type="ECO:0000256" key="2">
    <source>
        <dbReference type="ARBA" id="ARBA00022643"/>
    </source>
</evidence>
<dbReference type="InterPro" id="IPR029039">
    <property type="entry name" value="Flavoprotein-like_sf"/>
</dbReference>
<dbReference type="Proteomes" id="UP000220246">
    <property type="component" value="Unassembled WGS sequence"/>
</dbReference>
<evidence type="ECO:0000256" key="3">
    <source>
        <dbReference type="ARBA" id="ARBA00023797"/>
    </source>
</evidence>
<dbReference type="PROSITE" id="PS51384">
    <property type="entry name" value="FAD_FR"/>
    <property type="match status" value="1"/>
</dbReference>
<dbReference type="InterPro" id="IPR017927">
    <property type="entry name" value="FAD-bd_FR_type"/>
</dbReference>
<feature type="domain" description="Flavodoxin-like" evidence="5">
    <location>
        <begin position="56"/>
        <end position="195"/>
    </location>
</feature>
<evidence type="ECO:0000256" key="1">
    <source>
        <dbReference type="ARBA" id="ARBA00022630"/>
    </source>
</evidence>
<dbReference type="InterPro" id="IPR039261">
    <property type="entry name" value="FNR_nucleotide-bd"/>
</dbReference>
<dbReference type="Pfam" id="PF00175">
    <property type="entry name" value="NAD_binding_1"/>
    <property type="match status" value="1"/>
</dbReference>
<evidence type="ECO:0000313" key="7">
    <source>
        <dbReference type="EMBL" id="PEH91035.1"/>
    </source>
</evidence>
<evidence type="ECO:0000313" key="8">
    <source>
        <dbReference type="Proteomes" id="UP000220246"/>
    </source>
</evidence>
<dbReference type="Gene3D" id="2.40.30.10">
    <property type="entry name" value="Translation factors"/>
    <property type="match status" value="1"/>
</dbReference>
<organism evidence="7 8">
    <name type="scientific">Comamonas terrigena</name>
    <dbReference type="NCBI Taxonomy" id="32013"/>
    <lineage>
        <taxon>Bacteria</taxon>
        <taxon>Pseudomonadati</taxon>
        <taxon>Pseudomonadota</taxon>
        <taxon>Betaproteobacteria</taxon>
        <taxon>Burkholderiales</taxon>
        <taxon>Comamonadaceae</taxon>
        <taxon>Comamonas</taxon>
    </lineage>
</organism>
<keyword evidence="4" id="KW-1133">Transmembrane helix</keyword>
<dbReference type="OrthoDB" id="9816402at2"/>
<reference evidence="8" key="1">
    <citation type="submission" date="2017-09" db="EMBL/GenBank/DDBJ databases">
        <title>FDA dAtabase for Regulatory Grade micrObial Sequences (FDA-ARGOS): Supporting development and validation of Infectious Disease Dx tests.</title>
        <authorList>
            <person name="Minogue T."/>
            <person name="Wolcott M."/>
            <person name="Wasieloski L."/>
            <person name="Aguilar W."/>
            <person name="Moore D."/>
            <person name="Tallon L."/>
            <person name="Sadzewicz L."/>
            <person name="Ott S."/>
            <person name="Zhao X."/>
            <person name="Nagaraj S."/>
            <person name="Vavikolanu K."/>
            <person name="Aluvathingal J."/>
            <person name="Nadendla S."/>
            <person name="Sichtig H."/>
        </authorList>
    </citation>
    <scope>NUCLEOTIDE SEQUENCE [LARGE SCALE GENOMIC DNA]</scope>
    <source>
        <strain evidence="8">FDAARGOS_394</strain>
    </source>
</reference>
<dbReference type="GO" id="GO:0005829">
    <property type="term" value="C:cytosol"/>
    <property type="evidence" value="ECO:0007669"/>
    <property type="project" value="TreeGrafter"/>
</dbReference>
<dbReference type="SUPFAM" id="SSF52343">
    <property type="entry name" value="Ferredoxin reductase-like, C-terminal NADP-linked domain"/>
    <property type="match status" value="1"/>
</dbReference>
<dbReference type="PANTHER" id="PTHR19384">
    <property type="entry name" value="NITRIC OXIDE SYNTHASE-RELATED"/>
    <property type="match status" value="1"/>
</dbReference>
<evidence type="ECO:0000259" key="5">
    <source>
        <dbReference type="PROSITE" id="PS50902"/>
    </source>
</evidence>
<gene>
    <name evidence="7" type="ORF">CRM82_11700</name>
</gene>
<dbReference type="InterPro" id="IPR001433">
    <property type="entry name" value="OxRdtase_FAD/NAD-bd"/>
</dbReference>
<sequence>MDWIVTPARLGGALALVLGYAGLCSGVAWRLRQQRHALQRERHSLQQGDGADGAAMLVVYASQTGQAEALAHDTARTLHAGGCPVQLVPVQELTLAQLQSCRHSLWLLSTTGEGDAPDQALPFVQQLLPQSAALRGHDARILALGDREYEQFCAFGLRVQAWLQGQGAQTQVVCMDSGHAPAQARALADWQDGVGALLHAVTGQAAAGWQSADSSQHWVLRSRTHLNPGSQGGAVYLLEWAPENGQLPQWESGDLVSLCPPGEPDAPRDYTIASVPADGCLQLLVRQSVRDDGELGVASRWLCEEMALGATLALRIRAHSGFRLEGNMDRPVVLIGNGTGLAGLYSHIKARVQQQQFDHWLLFGERSPEHDKLLDAQLQQWVAQGQLARLDRAWSRDVAQPGYVQQLLAQQADRLRHWVERGAAIYVCGSLQGMAKGVDDMLRELLGSEQLQALAASGRYRRDVY</sequence>
<accession>A0A2A7V0B1</accession>
<evidence type="ECO:0000256" key="4">
    <source>
        <dbReference type="SAM" id="Phobius"/>
    </source>
</evidence>
<dbReference type="AlphaFoldDB" id="A0A2A7V0B1"/>
<dbReference type="GO" id="GO:0010181">
    <property type="term" value="F:FMN binding"/>
    <property type="evidence" value="ECO:0007669"/>
    <property type="project" value="InterPro"/>
</dbReference>
<dbReference type="CDD" id="cd06200">
    <property type="entry name" value="SiR_like1"/>
    <property type="match status" value="1"/>
</dbReference>
<keyword evidence="8" id="KW-1185">Reference proteome</keyword>
<dbReference type="GO" id="GO:0050660">
    <property type="term" value="F:flavin adenine dinucleotide binding"/>
    <property type="evidence" value="ECO:0007669"/>
    <property type="project" value="TreeGrafter"/>
</dbReference>
<evidence type="ECO:0000259" key="6">
    <source>
        <dbReference type="PROSITE" id="PS51384"/>
    </source>
</evidence>
<dbReference type="EC" id="1.6.2.4" evidence="3"/>
<dbReference type="PANTHER" id="PTHR19384:SF17">
    <property type="entry name" value="NADPH--CYTOCHROME P450 REDUCTASE"/>
    <property type="match status" value="1"/>
</dbReference>
<dbReference type="EMBL" id="PDEA01000001">
    <property type="protein sequence ID" value="PEH91035.1"/>
    <property type="molecule type" value="Genomic_DNA"/>
</dbReference>
<protein>
    <recommendedName>
        <fullName evidence="3">NADPH--hemoprotein reductase</fullName>
        <ecNumber evidence="3">1.6.2.4</ecNumber>
    </recommendedName>
</protein>